<dbReference type="AlphaFoldDB" id="A0A838CJA7"/>
<dbReference type="EMBL" id="JABFEE010000002">
    <property type="protein sequence ID" value="MBA1834600.1"/>
    <property type="molecule type" value="Genomic_DNA"/>
</dbReference>
<sequence length="158" mass="18502">MKIEVWQSILVPLIVMVVTQIVLFRNAERDRTNQRLLSWTEQTRNLLTEFGVIAAKFHQAGENSKSDFNEQPENHLDRPVDVYPETELGKLMAPLEEAYIKVRLSAPDEMQEVTRALYERARDSFVGWNGDNEAFEDLLDRYRDKLGDTLSRTHFNRF</sequence>
<name>A0A838CJA7_9CORY</name>
<gene>
    <name evidence="2" type="ORF">HMC16_02460</name>
</gene>
<keyword evidence="1" id="KW-0472">Membrane</keyword>
<keyword evidence="1" id="KW-0812">Transmembrane</keyword>
<evidence type="ECO:0000313" key="3">
    <source>
        <dbReference type="Proteomes" id="UP000581408"/>
    </source>
</evidence>
<reference evidence="2 3" key="1">
    <citation type="submission" date="2020-05" db="EMBL/GenBank/DDBJ databases">
        <title>Descriptions of Corynebacterium xxxx sp. nov., Corynebacterium yyyy sp. nov. and Corynebacterium zzzz sp. nov.</title>
        <authorList>
            <person name="Zhang G."/>
        </authorList>
    </citation>
    <scope>NUCLEOTIDE SEQUENCE [LARGE SCALE GENOMIC DNA]</scope>
    <source>
        <strain evidence="3">zg-915</strain>
    </source>
</reference>
<accession>A0A838CJA7</accession>
<feature type="transmembrane region" description="Helical" evidence="1">
    <location>
        <begin position="6"/>
        <end position="24"/>
    </location>
</feature>
<proteinExistence type="predicted"/>
<evidence type="ECO:0000256" key="1">
    <source>
        <dbReference type="SAM" id="Phobius"/>
    </source>
</evidence>
<organism evidence="2 3">
    <name type="scientific">Corynebacterium wankanglinii</name>
    <dbReference type="NCBI Taxonomy" id="2735136"/>
    <lineage>
        <taxon>Bacteria</taxon>
        <taxon>Bacillati</taxon>
        <taxon>Actinomycetota</taxon>
        <taxon>Actinomycetes</taxon>
        <taxon>Mycobacteriales</taxon>
        <taxon>Corynebacteriaceae</taxon>
        <taxon>Corynebacterium</taxon>
    </lineage>
</organism>
<protein>
    <submittedName>
        <fullName evidence="2">Uncharacterized protein</fullName>
    </submittedName>
</protein>
<keyword evidence="1" id="KW-1133">Transmembrane helix</keyword>
<dbReference type="Proteomes" id="UP000581408">
    <property type="component" value="Unassembled WGS sequence"/>
</dbReference>
<comment type="caution">
    <text evidence="2">The sequence shown here is derived from an EMBL/GenBank/DDBJ whole genome shotgun (WGS) entry which is preliminary data.</text>
</comment>
<dbReference type="RefSeq" id="WP_181194121.1">
    <property type="nucleotide sequence ID" value="NZ_JABFEE010000002.1"/>
</dbReference>
<evidence type="ECO:0000313" key="2">
    <source>
        <dbReference type="EMBL" id="MBA1834600.1"/>
    </source>
</evidence>